<keyword evidence="2" id="KW-0067">ATP-binding</keyword>
<proteinExistence type="predicted"/>
<protein>
    <submittedName>
        <fullName evidence="2">ATP-binding protein</fullName>
    </submittedName>
</protein>
<dbReference type="Proteomes" id="UP000729701">
    <property type="component" value="Unassembled WGS sequence"/>
</dbReference>
<evidence type="ECO:0000313" key="3">
    <source>
        <dbReference type="Proteomes" id="UP000729701"/>
    </source>
</evidence>
<organism evidence="2 3">
    <name type="scientific">Cyanomargarita calcarea GSE-NOS-MK-12-04C</name>
    <dbReference type="NCBI Taxonomy" id="2839659"/>
    <lineage>
        <taxon>Bacteria</taxon>
        <taxon>Bacillati</taxon>
        <taxon>Cyanobacteriota</taxon>
        <taxon>Cyanophyceae</taxon>
        <taxon>Nostocales</taxon>
        <taxon>Cyanomargaritaceae</taxon>
        <taxon>Cyanomargarita</taxon>
    </lineage>
</organism>
<dbReference type="SUPFAM" id="SSF52540">
    <property type="entry name" value="P-loop containing nucleoside triphosphate hydrolases"/>
    <property type="match status" value="1"/>
</dbReference>
<dbReference type="Gene3D" id="3.40.50.300">
    <property type="entry name" value="P-loop containing nucleotide triphosphate hydrolases"/>
    <property type="match status" value="1"/>
</dbReference>
<dbReference type="EMBL" id="JAHHGZ010000005">
    <property type="protein sequence ID" value="MBW4666952.1"/>
    <property type="molecule type" value="Genomic_DNA"/>
</dbReference>
<evidence type="ECO:0000259" key="1">
    <source>
        <dbReference type="Pfam" id="PF19954"/>
    </source>
</evidence>
<reference evidence="2" key="1">
    <citation type="submission" date="2021-05" db="EMBL/GenBank/DDBJ databases">
        <authorList>
            <person name="Pietrasiak N."/>
            <person name="Ward R."/>
            <person name="Stajich J.E."/>
            <person name="Kurbessoian T."/>
        </authorList>
    </citation>
    <scope>NUCLEOTIDE SEQUENCE</scope>
    <source>
        <strain evidence="2">GSE-NOS-MK-12-04C</strain>
    </source>
</reference>
<dbReference type="GO" id="GO:0005524">
    <property type="term" value="F:ATP binding"/>
    <property type="evidence" value="ECO:0007669"/>
    <property type="project" value="UniProtKB-KW"/>
</dbReference>
<comment type="caution">
    <text evidence="2">The sequence shown here is derived from an EMBL/GenBank/DDBJ whole genome shotgun (WGS) entry which is preliminary data.</text>
</comment>
<reference evidence="2" key="2">
    <citation type="journal article" date="2022" name="Microbiol. Resour. Announc.">
        <title>Metagenome Sequencing to Explore Phylogenomics of Terrestrial Cyanobacteria.</title>
        <authorList>
            <person name="Ward R.D."/>
            <person name="Stajich J.E."/>
            <person name="Johansen J.R."/>
            <person name="Huntemann M."/>
            <person name="Clum A."/>
            <person name="Foster B."/>
            <person name="Foster B."/>
            <person name="Roux S."/>
            <person name="Palaniappan K."/>
            <person name="Varghese N."/>
            <person name="Mukherjee S."/>
            <person name="Reddy T.B.K."/>
            <person name="Daum C."/>
            <person name="Copeland A."/>
            <person name="Chen I.A."/>
            <person name="Ivanova N.N."/>
            <person name="Kyrpides N.C."/>
            <person name="Shapiro N."/>
            <person name="Eloe-Fadrosh E.A."/>
            <person name="Pietrasiak N."/>
        </authorList>
    </citation>
    <scope>NUCLEOTIDE SEQUENCE</scope>
    <source>
        <strain evidence="2">GSE-NOS-MK-12-04C</strain>
    </source>
</reference>
<dbReference type="InterPro" id="IPR045429">
    <property type="entry name" value="EAD10"/>
</dbReference>
<accession>A0A951QL44</accession>
<sequence>MSYDPDLNAISTQIGKYVVNIAEGRDCHIGDRIYQTEKPINCPKYIPYTGVRQFVGREKELTNLHQQLEQPRTVAISAVAGMGGVGKSELAIKYAKEHEAH</sequence>
<feature type="domain" description="Effector-associated" evidence="1">
    <location>
        <begin position="9"/>
        <end position="36"/>
    </location>
</feature>
<evidence type="ECO:0000313" key="2">
    <source>
        <dbReference type="EMBL" id="MBW4666952.1"/>
    </source>
</evidence>
<dbReference type="AlphaFoldDB" id="A0A951QL44"/>
<keyword evidence="2" id="KW-0547">Nucleotide-binding</keyword>
<dbReference type="InterPro" id="IPR027417">
    <property type="entry name" value="P-loop_NTPase"/>
</dbReference>
<dbReference type="Pfam" id="PF19954">
    <property type="entry name" value="EAD10"/>
    <property type="match status" value="1"/>
</dbReference>
<name>A0A951QL44_9CYAN</name>
<gene>
    <name evidence="2" type="ORF">KME60_05785</name>
</gene>